<protein>
    <submittedName>
        <fullName evidence="1">Uncharacterized protein</fullName>
    </submittedName>
</protein>
<dbReference type="PANTHER" id="PTHR42085:SF1">
    <property type="entry name" value="F-BOX DOMAIN-CONTAINING PROTEIN"/>
    <property type="match status" value="1"/>
</dbReference>
<name>A0AAJ0LW80_9PEZI</name>
<evidence type="ECO:0000313" key="2">
    <source>
        <dbReference type="Proteomes" id="UP001271007"/>
    </source>
</evidence>
<dbReference type="EMBL" id="JAWDJX010000003">
    <property type="protein sequence ID" value="KAK3057406.1"/>
    <property type="molecule type" value="Genomic_DNA"/>
</dbReference>
<dbReference type="Proteomes" id="UP001271007">
    <property type="component" value="Unassembled WGS sequence"/>
</dbReference>
<dbReference type="AlphaFoldDB" id="A0AAJ0LW80"/>
<sequence length="310" mass="34563">MPSPPPVSRNMATHHYQQTYDTEQARHALEHVHKRSVGLEHAQCGLSLVDDDRNARVFALPPSSIPPNATAESPLFRLPEAVRLRVYALAMTYAEAVPVQKHSSPHVPLTGEGRHIVVRHWRFVPPLLRTCRAVHNEAAPLFYAANEFSCTIRDGDLSEVLDWLHETAPLYLSLVPKLILSIEPTSIIDLLGLAEATSAPRSPLNQQCNQMIRTMSEAGMETSAIEISTPELKHLKDDAIVINFDNDDAEGIRSRYVEASLAAVEKAKQVEEERQDLVRRFEYHMSMGMGVPGMRLPGAGDGRGEGRRFR</sequence>
<organism evidence="1 2">
    <name type="scientific">Extremus antarcticus</name>
    <dbReference type="NCBI Taxonomy" id="702011"/>
    <lineage>
        <taxon>Eukaryota</taxon>
        <taxon>Fungi</taxon>
        <taxon>Dikarya</taxon>
        <taxon>Ascomycota</taxon>
        <taxon>Pezizomycotina</taxon>
        <taxon>Dothideomycetes</taxon>
        <taxon>Dothideomycetidae</taxon>
        <taxon>Mycosphaerellales</taxon>
        <taxon>Extremaceae</taxon>
        <taxon>Extremus</taxon>
    </lineage>
</organism>
<gene>
    <name evidence="1" type="ORF">LTR09_001590</name>
</gene>
<keyword evidence="2" id="KW-1185">Reference proteome</keyword>
<proteinExistence type="predicted"/>
<evidence type="ECO:0000313" key="1">
    <source>
        <dbReference type="EMBL" id="KAK3057406.1"/>
    </source>
</evidence>
<accession>A0AAJ0LW80</accession>
<dbReference type="InterPro" id="IPR038883">
    <property type="entry name" value="AN11006-like"/>
</dbReference>
<dbReference type="PANTHER" id="PTHR42085">
    <property type="entry name" value="F-BOX DOMAIN-CONTAINING PROTEIN"/>
    <property type="match status" value="1"/>
</dbReference>
<comment type="caution">
    <text evidence="1">The sequence shown here is derived from an EMBL/GenBank/DDBJ whole genome shotgun (WGS) entry which is preliminary data.</text>
</comment>
<reference evidence="1" key="1">
    <citation type="submission" date="2023-04" db="EMBL/GenBank/DDBJ databases">
        <title>Black Yeasts Isolated from many extreme environments.</title>
        <authorList>
            <person name="Coleine C."/>
            <person name="Stajich J.E."/>
            <person name="Selbmann L."/>
        </authorList>
    </citation>
    <scope>NUCLEOTIDE SEQUENCE</scope>
    <source>
        <strain evidence="1">CCFEE 5312</strain>
    </source>
</reference>